<dbReference type="SUPFAM" id="SSF50129">
    <property type="entry name" value="GroES-like"/>
    <property type="match status" value="1"/>
</dbReference>
<dbReference type="InterPro" id="IPR002328">
    <property type="entry name" value="ADH_Zn_CS"/>
</dbReference>
<keyword evidence="5 11" id="KW-0479">Metal-binding</keyword>
<comment type="cofactor">
    <cofactor evidence="1 11">
        <name>Zn(2+)</name>
        <dbReference type="ChEBI" id="CHEBI:29105"/>
    </cofactor>
</comment>
<dbReference type="Pfam" id="PF00107">
    <property type="entry name" value="ADH_zinc_N"/>
    <property type="match status" value="1"/>
</dbReference>
<dbReference type="EC" id="1.1.1.2" evidence="9"/>
<dbReference type="RefSeq" id="XP_018734599.1">
    <property type="nucleotide sequence ID" value="XM_018880628.1"/>
</dbReference>
<feature type="domain" description="Enoyl reductase (ER)" evidence="12">
    <location>
        <begin position="16"/>
        <end position="352"/>
    </location>
</feature>
<evidence type="ECO:0000256" key="3">
    <source>
        <dbReference type="ARBA" id="ARBA00011738"/>
    </source>
</evidence>
<dbReference type="InterPro" id="IPR036291">
    <property type="entry name" value="NAD(P)-bd_dom_sf"/>
</dbReference>
<keyword evidence="7" id="KW-0521">NADP</keyword>
<reference evidence="13 14" key="1">
    <citation type="submission" date="2016-02" db="EMBL/GenBank/DDBJ databases">
        <title>Complete genome sequence and transcriptome regulation of the pentose utilising yeast Sugiyamaella lignohabitans.</title>
        <authorList>
            <person name="Bellasio M."/>
            <person name="Peymann A."/>
            <person name="Valli M."/>
            <person name="Sipitzky M."/>
            <person name="Graf A."/>
            <person name="Sauer M."/>
            <person name="Marx H."/>
            <person name="Mattanovich D."/>
        </authorList>
    </citation>
    <scope>NUCLEOTIDE SEQUENCE [LARGE SCALE GENOMIC DNA]</scope>
    <source>
        <strain evidence="13 14">CBS 10342</strain>
    </source>
</reference>
<accession>A0A167CUK7</accession>
<dbReference type="InterPro" id="IPR013149">
    <property type="entry name" value="ADH-like_C"/>
</dbReference>
<comment type="subunit">
    <text evidence="3">Homodimer.</text>
</comment>
<dbReference type="GO" id="GO:0006066">
    <property type="term" value="P:alcohol metabolic process"/>
    <property type="evidence" value="ECO:0007669"/>
    <property type="project" value="UniProtKB-ARBA"/>
</dbReference>
<dbReference type="InterPro" id="IPR020843">
    <property type="entry name" value="ER"/>
</dbReference>
<evidence type="ECO:0000256" key="2">
    <source>
        <dbReference type="ARBA" id="ARBA00008072"/>
    </source>
</evidence>
<organism evidence="13 14">
    <name type="scientific">Sugiyamaella lignohabitans</name>
    <dbReference type="NCBI Taxonomy" id="796027"/>
    <lineage>
        <taxon>Eukaryota</taxon>
        <taxon>Fungi</taxon>
        <taxon>Dikarya</taxon>
        <taxon>Ascomycota</taxon>
        <taxon>Saccharomycotina</taxon>
        <taxon>Dipodascomycetes</taxon>
        <taxon>Dipodascales</taxon>
        <taxon>Trichomonascaceae</taxon>
        <taxon>Sugiyamaella</taxon>
    </lineage>
</organism>
<keyword evidence="4" id="KW-0597">Phosphoprotein</keyword>
<gene>
    <name evidence="13" type="primary">ADH6</name>
    <name evidence="13" type="ORF">AWJ20_360</name>
</gene>
<dbReference type="InterPro" id="IPR047109">
    <property type="entry name" value="CAD-like"/>
</dbReference>
<dbReference type="KEGG" id="slb:AWJ20_360"/>
<evidence type="ECO:0000256" key="4">
    <source>
        <dbReference type="ARBA" id="ARBA00022553"/>
    </source>
</evidence>
<dbReference type="GO" id="GO:0008270">
    <property type="term" value="F:zinc ion binding"/>
    <property type="evidence" value="ECO:0007669"/>
    <property type="project" value="InterPro"/>
</dbReference>
<dbReference type="PROSITE" id="PS00059">
    <property type="entry name" value="ADH_ZINC"/>
    <property type="match status" value="1"/>
</dbReference>
<comment type="catalytic activity">
    <reaction evidence="10">
        <text>a primary alcohol + NADP(+) = an aldehyde + NADPH + H(+)</text>
        <dbReference type="Rhea" id="RHEA:15937"/>
        <dbReference type="ChEBI" id="CHEBI:15378"/>
        <dbReference type="ChEBI" id="CHEBI:15734"/>
        <dbReference type="ChEBI" id="CHEBI:17478"/>
        <dbReference type="ChEBI" id="CHEBI:57783"/>
        <dbReference type="ChEBI" id="CHEBI:58349"/>
        <dbReference type="EC" id="1.1.1.2"/>
    </reaction>
    <physiologicalReaction direction="left-to-right" evidence="10">
        <dbReference type="Rhea" id="RHEA:15938"/>
    </physiologicalReaction>
    <physiologicalReaction direction="right-to-left" evidence="10">
        <dbReference type="Rhea" id="RHEA:15939"/>
    </physiologicalReaction>
</comment>
<protein>
    <recommendedName>
        <fullName evidence="9">alcohol dehydrogenase (NADP(+))</fullName>
        <ecNumber evidence="9">1.1.1.2</ecNumber>
    </recommendedName>
</protein>
<comment type="similarity">
    <text evidence="2 11">Belongs to the zinc-containing alcohol dehydrogenase family.</text>
</comment>
<evidence type="ECO:0000313" key="13">
    <source>
        <dbReference type="EMBL" id="ANB12122.1"/>
    </source>
</evidence>
<evidence type="ECO:0000256" key="6">
    <source>
        <dbReference type="ARBA" id="ARBA00022833"/>
    </source>
</evidence>
<evidence type="ECO:0000256" key="10">
    <source>
        <dbReference type="ARBA" id="ARBA00050997"/>
    </source>
</evidence>
<dbReference type="GO" id="GO:0008106">
    <property type="term" value="F:alcohol dehydrogenase (NADP+) activity"/>
    <property type="evidence" value="ECO:0007669"/>
    <property type="project" value="UniProtKB-EC"/>
</dbReference>
<evidence type="ECO:0000256" key="11">
    <source>
        <dbReference type="RuleBase" id="RU361277"/>
    </source>
</evidence>
<evidence type="ECO:0000256" key="8">
    <source>
        <dbReference type="ARBA" id="ARBA00023002"/>
    </source>
</evidence>
<evidence type="ECO:0000313" key="14">
    <source>
        <dbReference type="Proteomes" id="UP000189580"/>
    </source>
</evidence>
<dbReference type="AlphaFoldDB" id="A0A167CUK7"/>
<dbReference type="Proteomes" id="UP000189580">
    <property type="component" value="Chromosome a"/>
</dbReference>
<evidence type="ECO:0000256" key="7">
    <source>
        <dbReference type="ARBA" id="ARBA00022857"/>
    </source>
</evidence>
<dbReference type="OrthoDB" id="1879366at2759"/>
<dbReference type="FunFam" id="3.40.50.720:FF:000158">
    <property type="entry name" value="Zinc-binding alcohol dehydrogenase"/>
    <property type="match status" value="1"/>
</dbReference>
<dbReference type="CDD" id="cd05283">
    <property type="entry name" value="CAD1"/>
    <property type="match status" value="1"/>
</dbReference>
<dbReference type="Gene3D" id="3.90.180.10">
    <property type="entry name" value="Medium-chain alcohol dehydrogenases, catalytic domain"/>
    <property type="match status" value="1"/>
</dbReference>
<dbReference type="EMBL" id="CP014501">
    <property type="protein sequence ID" value="ANB12122.1"/>
    <property type="molecule type" value="Genomic_DNA"/>
</dbReference>
<proteinExistence type="inferred from homology"/>
<dbReference type="InterPro" id="IPR011032">
    <property type="entry name" value="GroES-like_sf"/>
</dbReference>
<keyword evidence="14" id="KW-1185">Reference proteome</keyword>
<dbReference type="PANTHER" id="PTHR42683">
    <property type="entry name" value="ALDEHYDE REDUCTASE"/>
    <property type="match status" value="1"/>
</dbReference>
<evidence type="ECO:0000259" key="12">
    <source>
        <dbReference type="SMART" id="SM00829"/>
    </source>
</evidence>
<name>A0A167CUK7_9ASCO</name>
<sequence>MVYPDTFRGYAHTKEGTKNVVPVLKEIEFKPKVFAEHDVDIKVVACGVCGSDVHSVCGEWGSTDYPLIPGHEIVGHVVRVGSKVTTVKVGDRVGVGAQSFSCLECPDCLADNEPYCLNSVGTYGGKYENGDKSYGGYSDYARVHEHFVFTIPDNLSFEGAAPLLCAGITTYSPLVRHGAGPGKTVGIVGIGGLGHFGLMWAKALGAEVYALSRSESKKADAIKLGADHYVATGVDGWHKTVERKFDFILCCANSADNFDLNSYLKTLKVGGHFINVGLPEDNYTVHPTSFLKNASFLGSSLLGSRKEIQDMLKLASEQKLEAWHSTIPVNEEGVYKALDGCKRGTPKYRYVLTNYEQGFTL</sequence>
<evidence type="ECO:0000256" key="9">
    <source>
        <dbReference type="ARBA" id="ARBA00024074"/>
    </source>
</evidence>
<dbReference type="Pfam" id="PF08240">
    <property type="entry name" value="ADH_N"/>
    <property type="match status" value="1"/>
</dbReference>
<dbReference type="SUPFAM" id="SSF51735">
    <property type="entry name" value="NAD(P)-binding Rossmann-fold domains"/>
    <property type="match status" value="1"/>
</dbReference>
<dbReference type="Gene3D" id="3.40.50.720">
    <property type="entry name" value="NAD(P)-binding Rossmann-like Domain"/>
    <property type="match status" value="1"/>
</dbReference>
<keyword evidence="8" id="KW-0560">Oxidoreductase</keyword>
<evidence type="ECO:0000256" key="5">
    <source>
        <dbReference type="ARBA" id="ARBA00022723"/>
    </source>
</evidence>
<keyword evidence="6 11" id="KW-0862">Zinc</keyword>
<dbReference type="InterPro" id="IPR013154">
    <property type="entry name" value="ADH-like_N"/>
</dbReference>
<evidence type="ECO:0000256" key="1">
    <source>
        <dbReference type="ARBA" id="ARBA00001947"/>
    </source>
</evidence>
<dbReference type="SMART" id="SM00829">
    <property type="entry name" value="PKS_ER"/>
    <property type="match status" value="1"/>
</dbReference>
<dbReference type="GeneID" id="30035640"/>